<reference evidence="1 2" key="1">
    <citation type="submission" date="2024-06" db="EMBL/GenBank/DDBJ databases">
        <title>Novosphingobium rhizovicinus M1R2S20.</title>
        <authorList>
            <person name="Sun J.-Q."/>
        </authorList>
    </citation>
    <scope>NUCLEOTIDE SEQUENCE [LARGE SCALE GENOMIC DNA]</scope>
    <source>
        <strain evidence="1 2">M1R2S20</strain>
    </source>
</reference>
<name>A0ABV3RBE7_9SPHN</name>
<gene>
    <name evidence="1" type="ORF">ABUH87_09610</name>
</gene>
<dbReference type="InterPro" id="IPR014710">
    <property type="entry name" value="RmlC-like_jellyroll"/>
</dbReference>
<sequence length="177" mass="19324">MSNTFGSEEHKISFRIFKRHDGRPCDLMTFDGPTSGEVPSADTAEAESGEKAQIDPGNDLQVLFDMPGLSLVHVWFKSGYPLPRHTHNVDCLYYITGGSIRMGQELLGPGDGFFVGANVPYTYTPGEEGVALLEIRPSNSFDIKVPGDMAMLRAKSAKIMLDRQEAWAGETSPPDNG</sequence>
<dbReference type="Gene3D" id="2.60.120.10">
    <property type="entry name" value="Jelly Rolls"/>
    <property type="match status" value="1"/>
</dbReference>
<dbReference type="InterPro" id="IPR011051">
    <property type="entry name" value="RmlC_Cupin_sf"/>
</dbReference>
<dbReference type="EMBL" id="JBFNXR010000031">
    <property type="protein sequence ID" value="MEW9855426.1"/>
    <property type="molecule type" value="Genomic_DNA"/>
</dbReference>
<dbReference type="Proteomes" id="UP001556118">
    <property type="component" value="Unassembled WGS sequence"/>
</dbReference>
<proteinExistence type="predicted"/>
<keyword evidence="2" id="KW-1185">Reference proteome</keyword>
<evidence type="ECO:0000313" key="2">
    <source>
        <dbReference type="Proteomes" id="UP001556118"/>
    </source>
</evidence>
<protein>
    <submittedName>
        <fullName evidence="1">Cupin domain-containing protein</fullName>
    </submittedName>
</protein>
<dbReference type="SUPFAM" id="SSF51182">
    <property type="entry name" value="RmlC-like cupins"/>
    <property type="match status" value="1"/>
</dbReference>
<accession>A0ABV3RBE7</accession>
<evidence type="ECO:0000313" key="1">
    <source>
        <dbReference type="EMBL" id="MEW9855426.1"/>
    </source>
</evidence>
<dbReference type="RefSeq" id="WP_367772915.1">
    <property type="nucleotide sequence ID" value="NZ_JBFNXR010000031.1"/>
</dbReference>
<organism evidence="1 2">
    <name type="scientific">Novosphingobium rhizovicinum</name>
    <dbReference type="NCBI Taxonomy" id="3228928"/>
    <lineage>
        <taxon>Bacteria</taxon>
        <taxon>Pseudomonadati</taxon>
        <taxon>Pseudomonadota</taxon>
        <taxon>Alphaproteobacteria</taxon>
        <taxon>Sphingomonadales</taxon>
        <taxon>Sphingomonadaceae</taxon>
        <taxon>Novosphingobium</taxon>
    </lineage>
</organism>
<comment type="caution">
    <text evidence="1">The sequence shown here is derived from an EMBL/GenBank/DDBJ whole genome shotgun (WGS) entry which is preliminary data.</text>
</comment>